<keyword evidence="9" id="KW-1185">Reference proteome</keyword>
<dbReference type="SMART" id="SM00185">
    <property type="entry name" value="ARM"/>
    <property type="match status" value="6"/>
</dbReference>
<dbReference type="Proteomes" id="UP000007241">
    <property type="component" value="Unassembled WGS sequence"/>
</dbReference>
<dbReference type="STRING" id="684364.F4NTT7"/>
<feature type="repeat" description="ARM" evidence="6">
    <location>
        <begin position="500"/>
        <end position="527"/>
    </location>
</feature>
<dbReference type="InParanoid" id="F4NTT7"/>
<dbReference type="GO" id="GO:0034657">
    <property type="term" value="C:GID complex"/>
    <property type="evidence" value="ECO:0000318"/>
    <property type="project" value="GO_Central"/>
</dbReference>
<dbReference type="RefSeq" id="XP_006675721.1">
    <property type="nucleotide sequence ID" value="XM_006675658.1"/>
</dbReference>
<sequence length="750" mass="81957">MTVLLPASQSKHQLAVLALLHRESPDQVCRAVRFIKNAIIGNPTKKQLYLHSLHLSTSLLECLKIYSNQFDLCTEIAIVIACLANGGSENVNTLVEAGAIPPLLNTLLASDLKLVNAGVRALRSIVQYPSLVISKSFETSHIKILSRLISDTDSNASPLVVHIAEVAAGTLARISEYHTDMRDSIATSGAVASLIRWLDPQWSSTPRVQEAALDTLATLCHNNSHIAKLIASATLPNGHKIIDVLFALVRDKRPTMRMAASTCLTYIHCASCIPRSQYSSVLAVLLPTIIKLFGDTSPNTRSADTTTTAIGERSLVLFAELVAGSDDLQAASIEADAIAKLAQIINTLMPVDGPTTQGLNAIKQRKSTASWETTSSTAASLTFGNSTTRQLEFALLAIANVCSLKEECRKQVIDVKLLPQIVTYLGHKNVGIRKNACKCARSLSRSVKMLRTSLMDAGLAPPLFELLFDSDIEVQIEASATLCNIVLDFSPMKKIVLEKGGVKRLVELIDQPDAMLRRNALWALKNMLFQTDSITKNTVMEHLGWDKLLRLLDDEDIVVQEQALNLVRNAACGNEQDVEVVFNGFRGTDLLGLLERKLSTMPSNHDIVTQILYIVVNLAIGTAERKASIMSKTELLKRVFEYMDHEHTEIRLASVWCAINLTWIDDENVQSRVMQLCQLGLEDLLTRRLNDESLDVKDRAKTALANIQGLTQPAVFPATAPHGGPLSMSSSIIPDTNEAISTDRPSGTLL</sequence>
<protein>
    <submittedName>
        <fullName evidence="8">Uncharacterized protein</fullName>
    </submittedName>
</protein>
<proteinExistence type="predicted"/>
<dbReference type="OMA" id="KGTDQHV"/>
<dbReference type="InterPro" id="IPR000225">
    <property type="entry name" value="Armadillo"/>
</dbReference>
<reference evidence="8 9" key="1">
    <citation type="submission" date="2009-12" db="EMBL/GenBank/DDBJ databases">
        <title>The draft genome of Batrachochytrium dendrobatidis.</title>
        <authorList>
            <consortium name="US DOE Joint Genome Institute (JGI-PGF)"/>
            <person name="Kuo A."/>
            <person name="Salamov A."/>
            <person name="Schmutz J."/>
            <person name="Lucas S."/>
            <person name="Pitluck S."/>
            <person name="Rosenblum E."/>
            <person name="Stajich J."/>
            <person name="Eisen M."/>
            <person name="Grigoriev I.V."/>
        </authorList>
    </citation>
    <scope>NUCLEOTIDE SEQUENCE [LARGE SCALE GENOMIC DNA]</scope>
    <source>
        <strain evidence="9">JAM81 / FGSC 10211</strain>
    </source>
</reference>
<dbReference type="PANTHER" id="PTHR15651">
    <property type="entry name" value="ARMADILLO REPEAT-CONTAINING PROTEIN 8"/>
    <property type="match status" value="1"/>
</dbReference>
<evidence type="ECO:0000313" key="8">
    <source>
        <dbReference type="EMBL" id="EGF83137.1"/>
    </source>
</evidence>
<accession>F4NTT7</accession>
<keyword evidence="3" id="KW-0963">Cytoplasm</keyword>
<dbReference type="GO" id="GO:0005634">
    <property type="term" value="C:nucleus"/>
    <property type="evidence" value="ECO:0007669"/>
    <property type="project" value="UniProtKB-SubCell"/>
</dbReference>
<dbReference type="EMBL" id="GL882879">
    <property type="protein sequence ID" value="EGF83137.1"/>
    <property type="molecule type" value="Genomic_DNA"/>
</dbReference>
<evidence type="ECO:0000256" key="2">
    <source>
        <dbReference type="ARBA" id="ARBA00004496"/>
    </source>
</evidence>
<dbReference type="SUPFAM" id="SSF48371">
    <property type="entry name" value="ARM repeat"/>
    <property type="match status" value="2"/>
</dbReference>
<dbReference type="OrthoDB" id="5559898at2759"/>
<evidence type="ECO:0000256" key="5">
    <source>
        <dbReference type="ARBA" id="ARBA00023242"/>
    </source>
</evidence>
<dbReference type="AlphaFoldDB" id="F4NTT7"/>
<feature type="region of interest" description="Disordered" evidence="7">
    <location>
        <begin position="726"/>
        <end position="750"/>
    </location>
</feature>
<evidence type="ECO:0000313" key="9">
    <source>
        <dbReference type="Proteomes" id="UP000007241"/>
    </source>
</evidence>
<organism evidence="8 9">
    <name type="scientific">Batrachochytrium dendrobatidis (strain JAM81 / FGSC 10211)</name>
    <name type="common">Frog chytrid fungus</name>
    <dbReference type="NCBI Taxonomy" id="684364"/>
    <lineage>
        <taxon>Eukaryota</taxon>
        <taxon>Fungi</taxon>
        <taxon>Fungi incertae sedis</taxon>
        <taxon>Chytridiomycota</taxon>
        <taxon>Chytridiomycota incertae sedis</taxon>
        <taxon>Chytridiomycetes</taxon>
        <taxon>Rhizophydiales</taxon>
        <taxon>Rhizophydiales incertae sedis</taxon>
        <taxon>Batrachochytrium</taxon>
    </lineage>
</organism>
<dbReference type="InterPro" id="IPR016024">
    <property type="entry name" value="ARM-type_fold"/>
</dbReference>
<gene>
    <name evidence="8" type="ORF">BATDEDRAFT_34009</name>
</gene>
<dbReference type="FunFam" id="1.25.10.10:FF:001256">
    <property type="entry name" value="Armadillo repeat-containing protein"/>
    <property type="match status" value="1"/>
</dbReference>
<dbReference type="Pfam" id="PF00514">
    <property type="entry name" value="Arm"/>
    <property type="match status" value="1"/>
</dbReference>
<feature type="compositionally biased region" description="Polar residues" evidence="7">
    <location>
        <begin position="727"/>
        <end position="750"/>
    </location>
</feature>
<dbReference type="PANTHER" id="PTHR15651:SF7">
    <property type="entry name" value="ARMADILLO REPEAT-CONTAINING PROTEIN 8"/>
    <property type="match status" value="1"/>
</dbReference>
<keyword evidence="5" id="KW-0539">Nucleus</keyword>
<comment type="subcellular location">
    <subcellularLocation>
        <location evidence="2">Cytoplasm</location>
    </subcellularLocation>
    <subcellularLocation>
        <location evidence="1">Nucleus</location>
    </subcellularLocation>
</comment>
<evidence type="ECO:0000256" key="3">
    <source>
        <dbReference type="ARBA" id="ARBA00022490"/>
    </source>
</evidence>
<dbReference type="InterPro" id="IPR011989">
    <property type="entry name" value="ARM-like"/>
</dbReference>
<evidence type="ECO:0000256" key="6">
    <source>
        <dbReference type="PROSITE-ProRule" id="PRU00259"/>
    </source>
</evidence>
<name>F4NTT7_BATDJ</name>
<dbReference type="GO" id="GO:0043161">
    <property type="term" value="P:proteasome-mediated ubiquitin-dependent protein catabolic process"/>
    <property type="evidence" value="ECO:0000318"/>
    <property type="project" value="GO_Central"/>
</dbReference>
<evidence type="ECO:0000256" key="4">
    <source>
        <dbReference type="ARBA" id="ARBA00022737"/>
    </source>
</evidence>
<dbReference type="FunCoup" id="F4NTT7">
    <property type="interactions" value="242"/>
</dbReference>
<dbReference type="HOGENOM" id="CLU_002741_1_0_1"/>
<dbReference type="PROSITE" id="PS50176">
    <property type="entry name" value="ARM_REPEAT"/>
    <property type="match status" value="1"/>
</dbReference>
<evidence type="ECO:0000256" key="1">
    <source>
        <dbReference type="ARBA" id="ARBA00004123"/>
    </source>
</evidence>
<dbReference type="Gene3D" id="1.25.10.10">
    <property type="entry name" value="Leucine-rich Repeat Variant"/>
    <property type="match status" value="2"/>
</dbReference>
<dbReference type="GO" id="GO:0005737">
    <property type="term" value="C:cytoplasm"/>
    <property type="evidence" value="ECO:0007669"/>
    <property type="project" value="UniProtKB-SubCell"/>
</dbReference>
<keyword evidence="4" id="KW-0677">Repeat</keyword>
<evidence type="ECO:0000256" key="7">
    <source>
        <dbReference type="SAM" id="MobiDB-lite"/>
    </source>
</evidence>
<dbReference type="InterPro" id="IPR038739">
    <property type="entry name" value="ARMC8/Vid28"/>
</dbReference>
<dbReference type="GeneID" id="18240293"/>